<dbReference type="EMBL" id="JAQIIO010000002">
    <property type="protein sequence ID" value="MDA5093371.1"/>
    <property type="molecule type" value="Genomic_DNA"/>
</dbReference>
<organism evidence="3 4">
    <name type="scientific">Aliiroseovarius salicola</name>
    <dbReference type="NCBI Taxonomy" id="3009082"/>
    <lineage>
        <taxon>Bacteria</taxon>
        <taxon>Pseudomonadati</taxon>
        <taxon>Pseudomonadota</taxon>
        <taxon>Alphaproteobacteria</taxon>
        <taxon>Rhodobacterales</taxon>
        <taxon>Paracoccaceae</taxon>
        <taxon>Aliiroseovarius</taxon>
    </lineage>
</organism>
<comment type="caution">
    <text evidence="3">The sequence shown here is derived from an EMBL/GenBank/DDBJ whole genome shotgun (WGS) entry which is preliminary data.</text>
</comment>
<keyword evidence="4" id="KW-1185">Reference proteome</keyword>
<dbReference type="RefSeq" id="WP_271053067.1">
    <property type="nucleotide sequence ID" value="NZ_JAQIIO010000002.1"/>
</dbReference>
<feature type="signal peptide" evidence="2">
    <location>
        <begin position="1"/>
        <end position="33"/>
    </location>
</feature>
<evidence type="ECO:0000313" key="3">
    <source>
        <dbReference type="EMBL" id="MDA5093371.1"/>
    </source>
</evidence>
<gene>
    <name evidence="3" type="ORF">O2N63_04645</name>
</gene>
<dbReference type="InterPro" id="IPR013517">
    <property type="entry name" value="FG-GAP"/>
</dbReference>
<evidence type="ECO:0000256" key="1">
    <source>
        <dbReference type="ARBA" id="ARBA00022729"/>
    </source>
</evidence>
<protein>
    <submittedName>
        <fullName evidence="3">VCBS repeat-containing protein</fullName>
    </submittedName>
</protein>
<proteinExistence type="predicted"/>
<evidence type="ECO:0000313" key="4">
    <source>
        <dbReference type="Proteomes" id="UP001528040"/>
    </source>
</evidence>
<dbReference type="InterPro" id="IPR028994">
    <property type="entry name" value="Integrin_alpha_N"/>
</dbReference>
<sequence>MAVKAPRLSARMWRPAVRGAVLSLVCVATGAVADPIVDARYDGPTTRYPHGVLGDAVEHDTLVVRLASGQELRATWPDPIVFEDTHPRLVDLDGDETPEVMVVESHQQYGARLAIWSVDQGALTRLAQTPFIGTRYRWLAPVGAADLDGDGAVEVAYVDRPHLAKTLRVWRFERGGEEASLSEIASKPGLTNHKIGQDYITGGIRECGEGPEIVTADAQWQNIMVTRLIDGNLVSRAVVPFDGQAAVKSVLSCKK</sequence>
<name>A0ABT4VYM4_9RHOB</name>
<keyword evidence="1 2" id="KW-0732">Signal</keyword>
<accession>A0ABT4VYM4</accession>
<dbReference type="SUPFAM" id="SSF69318">
    <property type="entry name" value="Integrin alpha N-terminal domain"/>
    <property type="match status" value="1"/>
</dbReference>
<dbReference type="Proteomes" id="UP001528040">
    <property type="component" value="Unassembled WGS sequence"/>
</dbReference>
<reference evidence="3 4" key="1">
    <citation type="submission" date="2023-01" db="EMBL/GenBank/DDBJ databases">
        <authorList>
            <person name="Yoon J.-W."/>
        </authorList>
    </citation>
    <scope>NUCLEOTIDE SEQUENCE [LARGE SCALE GENOMIC DNA]</scope>
    <source>
        <strain evidence="3 4">KMU-50</strain>
    </source>
</reference>
<feature type="chain" id="PRO_5045957711" evidence="2">
    <location>
        <begin position="34"/>
        <end position="255"/>
    </location>
</feature>
<dbReference type="Pfam" id="PF13517">
    <property type="entry name" value="FG-GAP_3"/>
    <property type="match status" value="1"/>
</dbReference>
<evidence type="ECO:0000256" key="2">
    <source>
        <dbReference type="SAM" id="SignalP"/>
    </source>
</evidence>